<evidence type="ECO:0000313" key="3">
    <source>
        <dbReference type="Proteomes" id="UP000639516"/>
    </source>
</evidence>
<accession>A0ABR7UGG1</accession>
<keyword evidence="2" id="KW-0547">Nucleotide-binding</keyword>
<evidence type="ECO:0000259" key="1">
    <source>
        <dbReference type="SMART" id="SM00382"/>
    </source>
</evidence>
<evidence type="ECO:0000313" key="2">
    <source>
        <dbReference type="EMBL" id="MBC9982559.1"/>
    </source>
</evidence>
<dbReference type="CDD" id="cd00009">
    <property type="entry name" value="AAA"/>
    <property type="match status" value="1"/>
</dbReference>
<comment type="caution">
    <text evidence="2">The sequence shown here is derived from an EMBL/GenBank/DDBJ whole genome shotgun (WGS) entry which is preliminary data.</text>
</comment>
<dbReference type="SMART" id="SM00382">
    <property type="entry name" value="AAA"/>
    <property type="match status" value="1"/>
</dbReference>
<name>A0ABR7UGG1_9BRAD</name>
<dbReference type="GO" id="GO:0005524">
    <property type="term" value="F:ATP binding"/>
    <property type="evidence" value="ECO:0007669"/>
    <property type="project" value="UniProtKB-KW"/>
</dbReference>
<dbReference type="Proteomes" id="UP000639516">
    <property type="component" value="Unassembled WGS sequence"/>
</dbReference>
<gene>
    <name evidence="2" type="ORF">HA482_30575</name>
</gene>
<keyword evidence="3" id="KW-1185">Reference proteome</keyword>
<dbReference type="Pfam" id="PF00004">
    <property type="entry name" value="AAA"/>
    <property type="match status" value="1"/>
</dbReference>
<dbReference type="Gene3D" id="3.40.50.300">
    <property type="entry name" value="P-loop containing nucleotide triphosphate hydrolases"/>
    <property type="match status" value="1"/>
</dbReference>
<feature type="domain" description="AAA+ ATPase" evidence="1">
    <location>
        <begin position="69"/>
        <end position="213"/>
    </location>
</feature>
<dbReference type="SUPFAM" id="SSF52540">
    <property type="entry name" value="P-loop containing nucleoside triphosphate hydrolases"/>
    <property type="match status" value="1"/>
</dbReference>
<keyword evidence="2" id="KW-0067">ATP-binding</keyword>
<sequence>MSDETSPSPNPSVREIELNVGSRQAIIGEAKTISPAFANYVTRNHGFLAHVRDVRDQIETYINKRTARRPLNVLLAAPPGSGKSFLIKQIINSITDKNTAVQVSFEETYIASLESADELFKIFQRVQSLNLEGKIPVVFFDEIDARIADVANVYSKFLAPMWDGTFYVGKEKFFLGKCIFFFAGSGLSLEAESKEAVTRLAKKSKPVQYDLYFQLWKEKFDDRHSGAEFAKQKLPDFLDRIDSVLRIPPICEELLGEQTEAEYDDLACMLIKKHFPAVTLIEKEALDTIRRALKSESSMRTAEKIVFNSTSRIEEEDELFDMSCLPRRHQIIVPSERKEWWKVTIEKPS</sequence>
<dbReference type="InterPro" id="IPR003593">
    <property type="entry name" value="AAA+_ATPase"/>
</dbReference>
<dbReference type="InterPro" id="IPR027417">
    <property type="entry name" value="P-loop_NTPase"/>
</dbReference>
<organism evidence="2 3">
    <name type="scientific">Bradyrhizobium campsiandrae</name>
    <dbReference type="NCBI Taxonomy" id="1729892"/>
    <lineage>
        <taxon>Bacteria</taxon>
        <taxon>Pseudomonadati</taxon>
        <taxon>Pseudomonadota</taxon>
        <taxon>Alphaproteobacteria</taxon>
        <taxon>Hyphomicrobiales</taxon>
        <taxon>Nitrobacteraceae</taxon>
        <taxon>Bradyrhizobium</taxon>
    </lineage>
</organism>
<dbReference type="InterPro" id="IPR003959">
    <property type="entry name" value="ATPase_AAA_core"/>
</dbReference>
<reference evidence="2 3" key="1">
    <citation type="journal article" date="2020" name="Arch. Microbiol.">
        <title>Bradyrhizobium campsiandrae sp. nov., a nitrogen-fixing bacterial strain isolated from a native leguminous tree from the Amazon adapted to flooded conditions.</title>
        <authorList>
            <person name="Cabral Michel D."/>
            <person name="Martins da Costa E."/>
            <person name="Azarias Guimaraes A."/>
            <person name="Soares de Carvalho T."/>
            <person name="Santos de Castro Caputo P."/>
            <person name="Willems A."/>
            <person name="de Souza Moreira F.M."/>
        </authorList>
    </citation>
    <scope>NUCLEOTIDE SEQUENCE [LARGE SCALE GENOMIC DNA]</scope>
    <source>
        <strain evidence="3">INPA 384B</strain>
    </source>
</reference>
<dbReference type="RefSeq" id="WP_188107466.1">
    <property type="nucleotide sequence ID" value="NZ_JAANIH010000080.1"/>
</dbReference>
<proteinExistence type="predicted"/>
<dbReference type="EMBL" id="JAATTO010000052">
    <property type="protein sequence ID" value="MBC9982559.1"/>
    <property type="molecule type" value="Genomic_DNA"/>
</dbReference>
<protein>
    <submittedName>
        <fullName evidence="2">ATP-binding protein</fullName>
    </submittedName>
</protein>